<keyword evidence="3" id="KW-0238">DNA-binding</keyword>
<feature type="domain" description="HTH luxR-type" evidence="6">
    <location>
        <begin position="143"/>
        <end position="208"/>
    </location>
</feature>
<organism evidence="8 9">
    <name type="scientific">Hymenobacter tibetensis</name>
    <dbReference type="NCBI Taxonomy" id="497967"/>
    <lineage>
        <taxon>Bacteria</taxon>
        <taxon>Pseudomonadati</taxon>
        <taxon>Bacteroidota</taxon>
        <taxon>Cytophagia</taxon>
        <taxon>Cytophagales</taxon>
        <taxon>Hymenobacteraceae</taxon>
        <taxon>Hymenobacter</taxon>
    </lineage>
</organism>
<keyword evidence="9" id="KW-1185">Reference proteome</keyword>
<dbReference type="PRINTS" id="PR00038">
    <property type="entry name" value="HTHLUXR"/>
</dbReference>
<dbReference type="InterPro" id="IPR039420">
    <property type="entry name" value="WalR-like"/>
</dbReference>
<dbReference type="SMART" id="SM00421">
    <property type="entry name" value="HTH_LUXR"/>
    <property type="match status" value="1"/>
</dbReference>
<dbReference type="PANTHER" id="PTHR43214">
    <property type="entry name" value="TWO-COMPONENT RESPONSE REGULATOR"/>
    <property type="match status" value="1"/>
</dbReference>
<keyword evidence="1 5" id="KW-0597">Phosphoprotein</keyword>
<evidence type="ECO:0000256" key="3">
    <source>
        <dbReference type="ARBA" id="ARBA00023125"/>
    </source>
</evidence>
<feature type="domain" description="Response regulatory" evidence="7">
    <location>
        <begin position="4"/>
        <end position="123"/>
    </location>
</feature>
<dbReference type="InterPro" id="IPR000792">
    <property type="entry name" value="Tscrpt_reg_LuxR_C"/>
</dbReference>
<dbReference type="InterPro" id="IPR011006">
    <property type="entry name" value="CheY-like_superfamily"/>
</dbReference>
<evidence type="ECO:0000256" key="2">
    <source>
        <dbReference type="ARBA" id="ARBA00023015"/>
    </source>
</evidence>
<sequence>MPCRLLILDDHLMLTQSLARLLAEQSDLRVLGQFGSGNALLAWLHAASEAPADVLLLDLHLPPPDGLTLLPLLRRQWPSLRVLVFSTAATPELMKNLEAAGASGFVPKSADAAELLTAIRVVHAGKRMFPQVWQSVAQPLDGVLPPLHHLSPREREIVGLVRAGLTTREMADRLSLSEFTVSTHRRNIMHKLKLHNVAALVQFAHEHGLS</sequence>
<dbReference type="InterPro" id="IPR058245">
    <property type="entry name" value="NreC/VraR/RcsB-like_REC"/>
</dbReference>
<dbReference type="Pfam" id="PF00196">
    <property type="entry name" value="GerE"/>
    <property type="match status" value="1"/>
</dbReference>
<evidence type="ECO:0000259" key="7">
    <source>
        <dbReference type="PROSITE" id="PS50110"/>
    </source>
</evidence>
<dbReference type="Proteomes" id="UP000831113">
    <property type="component" value="Chromosome"/>
</dbReference>
<evidence type="ECO:0000256" key="1">
    <source>
        <dbReference type="ARBA" id="ARBA00022553"/>
    </source>
</evidence>
<dbReference type="SUPFAM" id="SSF52172">
    <property type="entry name" value="CheY-like"/>
    <property type="match status" value="1"/>
</dbReference>
<gene>
    <name evidence="8" type="ORF">MTX78_18930</name>
</gene>
<evidence type="ECO:0000256" key="4">
    <source>
        <dbReference type="ARBA" id="ARBA00023163"/>
    </source>
</evidence>
<keyword evidence="4" id="KW-0804">Transcription</keyword>
<dbReference type="PROSITE" id="PS50043">
    <property type="entry name" value="HTH_LUXR_2"/>
    <property type="match status" value="1"/>
</dbReference>
<evidence type="ECO:0000259" key="6">
    <source>
        <dbReference type="PROSITE" id="PS50043"/>
    </source>
</evidence>
<accession>A0ABY4D2K1</accession>
<dbReference type="CDD" id="cd17535">
    <property type="entry name" value="REC_NarL-like"/>
    <property type="match status" value="1"/>
</dbReference>
<evidence type="ECO:0000313" key="9">
    <source>
        <dbReference type="Proteomes" id="UP000831113"/>
    </source>
</evidence>
<evidence type="ECO:0000256" key="5">
    <source>
        <dbReference type="PROSITE-ProRule" id="PRU00169"/>
    </source>
</evidence>
<dbReference type="InterPro" id="IPR001789">
    <property type="entry name" value="Sig_transdc_resp-reg_receiver"/>
</dbReference>
<dbReference type="PROSITE" id="PS50110">
    <property type="entry name" value="RESPONSE_REGULATORY"/>
    <property type="match status" value="1"/>
</dbReference>
<dbReference type="Gene3D" id="3.40.50.2300">
    <property type="match status" value="1"/>
</dbReference>
<keyword evidence="2" id="KW-0805">Transcription regulation</keyword>
<proteinExistence type="predicted"/>
<dbReference type="CDD" id="cd06170">
    <property type="entry name" value="LuxR_C_like"/>
    <property type="match status" value="1"/>
</dbReference>
<protein>
    <submittedName>
        <fullName evidence="8">Response regulator transcription factor</fullName>
    </submittedName>
</protein>
<reference evidence="8 9" key="1">
    <citation type="submission" date="2022-03" db="EMBL/GenBank/DDBJ databases">
        <title>Hymenobactersp. isolated from the air.</title>
        <authorList>
            <person name="Won M."/>
            <person name="Kwon S.-W."/>
        </authorList>
    </citation>
    <scope>NUCLEOTIDE SEQUENCE [LARGE SCALE GENOMIC DNA]</scope>
    <source>
        <strain evidence="8 9">KACC 21982</strain>
    </source>
</reference>
<feature type="modified residue" description="4-aspartylphosphate" evidence="5">
    <location>
        <position position="58"/>
    </location>
</feature>
<evidence type="ECO:0000313" key="8">
    <source>
        <dbReference type="EMBL" id="UOG74183.1"/>
    </source>
</evidence>
<dbReference type="PANTHER" id="PTHR43214:SF41">
    <property type="entry name" value="NITRATE_NITRITE RESPONSE REGULATOR PROTEIN NARP"/>
    <property type="match status" value="1"/>
</dbReference>
<name>A0ABY4D2K1_9BACT</name>
<dbReference type="RefSeq" id="WP_243797439.1">
    <property type="nucleotide sequence ID" value="NZ_CP094669.1"/>
</dbReference>
<dbReference type="EMBL" id="CP094669">
    <property type="protein sequence ID" value="UOG74183.1"/>
    <property type="molecule type" value="Genomic_DNA"/>
</dbReference>
<dbReference type="SMART" id="SM00448">
    <property type="entry name" value="REC"/>
    <property type="match status" value="1"/>
</dbReference>
<dbReference type="Pfam" id="PF00072">
    <property type="entry name" value="Response_reg"/>
    <property type="match status" value="1"/>
</dbReference>